<dbReference type="InterPro" id="IPR036390">
    <property type="entry name" value="WH_DNA-bd_sf"/>
</dbReference>
<dbReference type="Proteomes" id="UP000515240">
    <property type="component" value="Chromosome"/>
</dbReference>
<dbReference type="SUPFAM" id="SSF54909">
    <property type="entry name" value="Dimeric alpha+beta barrel"/>
    <property type="match status" value="1"/>
</dbReference>
<dbReference type="InterPro" id="IPR000485">
    <property type="entry name" value="AsnC-type_HTH_dom"/>
</dbReference>
<dbReference type="PRINTS" id="PR00033">
    <property type="entry name" value="HTHASNC"/>
</dbReference>
<dbReference type="Pfam" id="PF01037">
    <property type="entry name" value="AsnC_trans_reg"/>
    <property type="match status" value="1"/>
</dbReference>
<organism evidence="5 6">
    <name type="scientific">Comamonas piscis</name>
    <dbReference type="NCBI Taxonomy" id="1562974"/>
    <lineage>
        <taxon>Bacteria</taxon>
        <taxon>Pseudomonadati</taxon>
        <taxon>Pseudomonadota</taxon>
        <taxon>Betaproteobacteria</taxon>
        <taxon>Burkholderiales</taxon>
        <taxon>Comamonadaceae</taxon>
        <taxon>Comamonas</taxon>
    </lineage>
</organism>
<evidence type="ECO:0000256" key="3">
    <source>
        <dbReference type="ARBA" id="ARBA00023163"/>
    </source>
</evidence>
<keyword evidence="3" id="KW-0804">Transcription</keyword>
<dbReference type="Pfam" id="PF13412">
    <property type="entry name" value="HTH_24"/>
    <property type="match status" value="1"/>
</dbReference>
<name>A0A7G5EL03_9BURK</name>
<gene>
    <name evidence="5" type="ORF">HS961_18580</name>
</gene>
<dbReference type="PANTHER" id="PTHR30154">
    <property type="entry name" value="LEUCINE-RESPONSIVE REGULATORY PROTEIN"/>
    <property type="match status" value="1"/>
</dbReference>
<evidence type="ECO:0000313" key="5">
    <source>
        <dbReference type="EMBL" id="QMV74678.1"/>
    </source>
</evidence>
<evidence type="ECO:0000256" key="1">
    <source>
        <dbReference type="ARBA" id="ARBA00023015"/>
    </source>
</evidence>
<dbReference type="GO" id="GO:0043565">
    <property type="term" value="F:sequence-specific DNA binding"/>
    <property type="evidence" value="ECO:0007669"/>
    <property type="project" value="InterPro"/>
</dbReference>
<dbReference type="InterPro" id="IPR036388">
    <property type="entry name" value="WH-like_DNA-bd_sf"/>
</dbReference>
<keyword evidence="1" id="KW-0805">Transcription regulation</keyword>
<dbReference type="GO" id="GO:0043200">
    <property type="term" value="P:response to amino acid"/>
    <property type="evidence" value="ECO:0007669"/>
    <property type="project" value="TreeGrafter"/>
</dbReference>
<dbReference type="InterPro" id="IPR011991">
    <property type="entry name" value="ArsR-like_HTH"/>
</dbReference>
<dbReference type="GO" id="GO:0006355">
    <property type="term" value="P:regulation of DNA-templated transcription"/>
    <property type="evidence" value="ECO:0007669"/>
    <property type="project" value="UniProtKB-ARBA"/>
</dbReference>
<dbReference type="SMART" id="SM00344">
    <property type="entry name" value="HTH_ASNC"/>
    <property type="match status" value="1"/>
</dbReference>
<evidence type="ECO:0000259" key="4">
    <source>
        <dbReference type="PROSITE" id="PS50956"/>
    </source>
</evidence>
<dbReference type="AlphaFoldDB" id="A0A7G5EL03"/>
<dbReference type="GO" id="GO:0005829">
    <property type="term" value="C:cytosol"/>
    <property type="evidence" value="ECO:0007669"/>
    <property type="project" value="TreeGrafter"/>
</dbReference>
<dbReference type="CDD" id="cd00090">
    <property type="entry name" value="HTH_ARSR"/>
    <property type="match status" value="1"/>
</dbReference>
<evidence type="ECO:0000313" key="6">
    <source>
        <dbReference type="Proteomes" id="UP000515240"/>
    </source>
</evidence>
<protein>
    <submittedName>
        <fullName evidence="5">Lrp/AsnC family transcriptional regulator</fullName>
    </submittedName>
</protein>
<dbReference type="Gene3D" id="1.10.10.10">
    <property type="entry name" value="Winged helix-like DNA-binding domain superfamily/Winged helix DNA-binding domain"/>
    <property type="match status" value="1"/>
</dbReference>
<dbReference type="RefSeq" id="WP_182324528.1">
    <property type="nucleotide sequence ID" value="NZ_CP058554.1"/>
</dbReference>
<dbReference type="KEGG" id="cpis:HS961_18580"/>
<reference evidence="5 6" key="1">
    <citation type="journal article" date="2020" name="G3 (Bethesda)">
        <title>CeMbio - The Caenorhabditis elegans Microbiome Resource.</title>
        <authorList>
            <person name="Dirksen P."/>
            <person name="Assie A."/>
            <person name="Zimmermann J."/>
            <person name="Zhang F."/>
            <person name="Tietje A.M."/>
            <person name="Marsh S.A."/>
            <person name="Felix M.A."/>
            <person name="Shapira M."/>
            <person name="Kaleta C."/>
            <person name="Schulenburg H."/>
            <person name="Samuel B."/>
        </authorList>
    </citation>
    <scope>NUCLEOTIDE SEQUENCE [LARGE SCALE GENOMIC DNA]</scope>
    <source>
        <strain evidence="5 6">BIGb0172</strain>
    </source>
</reference>
<accession>A0A7G5EL03</accession>
<keyword evidence="2" id="KW-0238">DNA-binding</keyword>
<dbReference type="Gene3D" id="3.30.70.920">
    <property type="match status" value="1"/>
</dbReference>
<proteinExistence type="predicted"/>
<feature type="domain" description="HTH asnC-type" evidence="4">
    <location>
        <begin position="5"/>
        <end position="66"/>
    </location>
</feature>
<dbReference type="InterPro" id="IPR019887">
    <property type="entry name" value="Tscrpt_reg_AsnC/Lrp_C"/>
</dbReference>
<dbReference type="InterPro" id="IPR019885">
    <property type="entry name" value="Tscrpt_reg_HTH_AsnC-type_CS"/>
</dbReference>
<dbReference type="InterPro" id="IPR011008">
    <property type="entry name" value="Dimeric_a/b-barrel"/>
</dbReference>
<dbReference type="PROSITE" id="PS50956">
    <property type="entry name" value="HTH_ASNC_2"/>
    <property type="match status" value="1"/>
</dbReference>
<dbReference type="PROSITE" id="PS00519">
    <property type="entry name" value="HTH_ASNC_1"/>
    <property type="match status" value="1"/>
</dbReference>
<dbReference type="InterPro" id="IPR019888">
    <property type="entry name" value="Tscrpt_reg_AsnC-like"/>
</dbReference>
<dbReference type="EMBL" id="CP058554">
    <property type="protein sequence ID" value="QMV74678.1"/>
    <property type="molecule type" value="Genomic_DNA"/>
</dbReference>
<dbReference type="PANTHER" id="PTHR30154:SF34">
    <property type="entry name" value="TRANSCRIPTIONAL REGULATOR AZLB"/>
    <property type="match status" value="1"/>
</dbReference>
<dbReference type="SUPFAM" id="SSF46785">
    <property type="entry name" value="Winged helix' DNA-binding domain"/>
    <property type="match status" value="1"/>
</dbReference>
<evidence type="ECO:0000256" key="2">
    <source>
        <dbReference type="ARBA" id="ARBA00023125"/>
    </source>
</evidence>
<keyword evidence="6" id="KW-1185">Reference proteome</keyword>
<sequence>MNTELDAFDLAILAILQRDNLRPQREVAEQVNLSPAAVQRRIRRLQESGVIAANTAQLSPEAVGRPLTIFIEVQLVNELDALTQGFRARVAAETAVQQCYAVTGQTDYLLVVTARDMQEYQAITQRLFDGDQNVQRFNTSIALATLKRSLHLPLPQTLPLR</sequence>